<proteinExistence type="predicted"/>
<protein>
    <recommendedName>
        <fullName evidence="3">DUF3157 family protein</fullName>
    </recommendedName>
</protein>
<evidence type="ECO:0000313" key="1">
    <source>
        <dbReference type="EMBL" id="TGL60177.1"/>
    </source>
</evidence>
<dbReference type="EMBL" id="RQGD01000022">
    <property type="protein sequence ID" value="TGL60177.1"/>
    <property type="molecule type" value="Genomic_DNA"/>
</dbReference>
<dbReference type="OrthoDB" id="344250at2"/>
<comment type="caution">
    <text evidence="1">The sequence shown here is derived from an EMBL/GenBank/DDBJ whole genome shotgun (WGS) entry which is preliminary data.</text>
</comment>
<dbReference type="Proteomes" id="UP000297693">
    <property type="component" value="Unassembled WGS sequence"/>
</dbReference>
<evidence type="ECO:0000313" key="2">
    <source>
        <dbReference type="Proteomes" id="UP000297693"/>
    </source>
</evidence>
<organism evidence="1 2">
    <name type="scientific">Leptospira ognonensis</name>
    <dbReference type="NCBI Taxonomy" id="2484945"/>
    <lineage>
        <taxon>Bacteria</taxon>
        <taxon>Pseudomonadati</taxon>
        <taxon>Spirochaetota</taxon>
        <taxon>Spirochaetia</taxon>
        <taxon>Leptospirales</taxon>
        <taxon>Leptospiraceae</taxon>
        <taxon>Leptospira</taxon>
    </lineage>
</organism>
<evidence type="ECO:0008006" key="3">
    <source>
        <dbReference type="Google" id="ProtNLM"/>
    </source>
</evidence>
<gene>
    <name evidence="1" type="ORF">EHQ58_06655</name>
</gene>
<dbReference type="RefSeq" id="WP_135623102.1">
    <property type="nucleotide sequence ID" value="NZ_RQGD01000022.1"/>
</dbReference>
<sequence>MKYKTLILIPLLSLSLLGEEATTKSGKKVILHENFTWKYAEVGKSNTSNSNLRNLKQTADQTGILKSKYDKYDISYNPKNWESVKASNDSAEFGFENSKKTCYSMVIYEGIEIPMDSFPEIVLANAKDVDANAYIIDVEEVTVNGLPGKIVKYRASSKGLNFIFYNFLSSGKFGSIQFIAFTLESTFDREVESFDALIAGLKVKEI</sequence>
<dbReference type="AlphaFoldDB" id="A0A4R9K6I0"/>
<reference evidence="1" key="1">
    <citation type="journal article" date="2019" name="PLoS Negl. Trop. Dis.">
        <title>Revisiting the worldwide diversity of Leptospira species in the environment.</title>
        <authorList>
            <person name="Vincent A.T."/>
            <person name="Schiettekatte O."/>
            <person name="Bourhy P."/>
            <person name="Veyrier F.J."/>
            <person name="Picardeau M."/>
        </authorList>
    </citation>
    <scope>NUCLEOTIDE SEQUENCE [LARGE SCALE GENOMIC DNA]</scope>
    <source>
        <strain evidence="1">201702476</strain>
    </source>
</reference>
<keyword evidence="2" id="KW-1185">Reference proteome</keyword>
<name>A0A4R9K6I0_9LEPT</name>
<accession>A0A4R9K6I0</accession>